<dbReference type="PROSITE" id="PS51450">
    <property type="entry name" value="LRR"/>
    <property type="match status" value="10"/>
</dbReference>
<dbReference type="EMBL" id="CASHTH010000391">
    <property type="protein sequence ID" value="CAI8000017.1"/>
    <property type="molecule type" value="Genomic_DNA"/>
</dbReference>
<dbReference type="AlphaFoldDB" id="A0AA35R2L8"/>
<dbReference type="InterPro" id="IPR001611">
    <property type="entry name" value="Leu-rich_rpt"/>
</dbReference>
<dbReference type="Proteomes" id="UP001174909">
    <property type="component" value="Unassembled WGS sequence"/>
</dbReference>
<evidence type="ECO:0000313" key="4">
    <source>
        <dbReference type="EMBL" id="CAI8000017.1"/>
    </source>
</evidence>
<dbReference type="Pfam" id="PF14580">
    <property type="entry name" value="LRR_9"/>
    <property type="match status" value="1"/>
</dbReference>
<accession>A0AA35R2L8</accession>
<dbReference type="InterPro" id="IPR050836">
    <property type="entry name" value="SDS22/Internalin_LRR"/>
</dbReference>
<feature type="compositionally biased region" description="Basic and acidic residues" evidence="3">
    <location>
        <begin position="1019"/>
        <end position="1033"/>
    </location>
</feature>
<evidence type="ECO:0000256" key="2">
    <source>
        <dbReference type="ARBA" id="ARBA00022737"/>
    </source>
</evidence>
<protein>
    <submittedName>
        <fullName evidence="4">Leucine-rich repeat-containing protein 9</fullName>
    </submittedName>
</protein>
<dbReference type="SMART" id="SM00364">
    <property type="entry name" value="LRR_BAC"/>
    <property type="match status" value="6"/>
</dbReference>
<proteinExistence type="predicted"/>
<gene>
    <name evidence="4" type="ORF">GBAR_LOCUS2829</name>
</gene>
<feature type="region of interest" description="Disordered" evidence="3">
    <location>
        <begin position="1010"/>
        <end position="1033"/>
    </location>
</feature>
<reference evidence="4" key="1">
    <citation type="submission" date="2023-03" db="EMBL/GenBank/DDBJ databases">
        <authorList>
            <person name="Steffen K."/>
            <person name="Cardenas P."/>
        </authorList>
    </citation>
    <scope>NUCLEOTIDE SEQUENCE</scope>
</reference>
<dbReference type="Gene3D" id="3.80.10.10">
    <property type="entry name" value="Ribonuclease Inhibitor"/>
    <property type="match status" value="5"/>
</dbReference>
<comment type="caution">
    <text evidence="4">The sequence shown here is derived from an EMBL/GenBank/DDBJ whole genome shotgun (WGS) entry which is preliminary data.</text>
</comment>
<keyword evidence="2" id="KW-0677">Repeat</keyword>
<keyword evidence="1" id="KW-0433">Leucine-rich repeat</keyword>
<evidence type="ECO:0000256" key="1">
    <source>
        <dbReference type="ARBA" id="ARBA00022614"/>
    </source>
</evidence>
<dbReference type="Gene3D" id="3.90.228.10">
    <property type="match status" value="1"/>
</dbReference>
<feature type="compositionally biased region" description="Basic and acidic residues" evidence="3">
    <location>
        <begin position="185"/>
        <end position="197"/>
    </location>
</feature>
<dbReference type="InterPro" id="IPR032675">
    <property type="entry name" value="LRR_dom_sf"/>
</dbReference>
<dbReference type="InterPro" id="IPR003591">
    <property type="entry name" value="Leu-rich_rpt_typical-subtyp"/>
</dbReference>
<evidence type="ECO:0000256" key="3">
    <source>
        <dbReference type="SAM" id="MobiDB-lite"/>
    </source>
</evidence>
<dbReference type="PANTHER" id="PTHR46652:SF3">
    <property type="entry name" value="LEUCINE-RICH REPEAT-CONTAINING PROTEIN 9"/>
    <property type="match status" value="1"/>
</dbReference>
<sequence>MRLIQERIEHLTSYMDHVTTTSTDHLSQLRKELDWQTRLWQTELESGGNTKFLAPVGGREGHWHRACTELIKSRFSAANWQEFGFSGVEVRQVLRIENRKLRHRLRSAVQTILEQSGPGSIPPPDDLSDLLEYLFLVWNPELDLLQVCSDGFPERRSSPPVSLTDSIMFADLPRLRHSSGRGHRSRDESGRGQKSRDENQTHLLLCKVFKGQHMQISGSGIPSPSDYPSSHSVCRHANAHSSEWFVFHPALVIPSFFISLRYLTPGPSKSVLDHMTSRDPHTPTDDVILDHAPILPAQPKLALLDEASILRVSNCTDLSNVKDLCLHGNHLTRFRLSSCPSSLTHSLVPNLTTLTLSCNEIHTAADFHDLPQLVELDLSFNKITTLEGMKNLPKLQKLDMSWNSLTCYFTDVSVLRRHAPALVSLHCSRNPWTVPDLFRRHTLTRLKNLRYLDNTPVTPDDTSAAVAYCTASQLSSSSLSPHVHTLTVLPPSLSLSFVTYSLIKLPLPRFTDSIHNWGRKVTCLHLAGRSVRRLSCFDQLPNLLWVCLDNNTISNIEALSLCTKLQEVSLDNNQVSDLTPLCSLTHLQTLSADGNSLSSLPDPRHLRSLASLLRLSLSHNQLSDLTPMKVLTSIQELYISSNDIHDRRQLFHLKPLRSLLILSLENNPLAMPTPEVGGATGGATHRMFAVYHLHSLRALDGIPLEQSEVTQAKEKLGGRLTQDMIYELSPSLDLSDARTLDLPSCGVRSVDLSPFDLLKNLASLNLEQNSLTSLSGLVHLNQLKVLCLNHNKIECLLPRETTAERETTTAMRSLQVLHLAYNGISNMGVLQLSCLPSLRALFLQGNEISRVDGLTGLTRLTELVLDRNRIKAFHERSFSDLVSLRVLLVEENRLRSLSHLDTLVNLERLFLGGNKIQDYSELDKLHPLSRLLEISLLDNPIARRHQHRPITIFNLPSLLSLDGLRVTSQERQNAEAIFSITEEQDMVEMLLPGIPNRPAHLRVMNMPFVPTSSVNHTHNHSDTRRNRGNNERR</sequence>
<dbReference type="SUPFAM" id="SSF52058">
    <property type="entry name" value="L domain-like"/>
    <property type="match status" value="2"/>
</dbReference>
<dbReference type="SMART" id="SM00369">
    <property type="entry name" value="LRR_TYP"/>
    <property type="match status" value="13"/>
</dbReference>
<organism evidence="4 5">
    <name type="scientific">Geodia barretti</name>
    <name type="common">Barrett's horny sponge</name>
    <dbReference type="NCBI Taxonomy" id="519541"/>
    <lineage>
        <taxon>Eukaryota</taxon>
        <taxon>Metazoa</taxon>
        <taxon>Porifera</taxon>
        <taxon>Demospongiae</taxon>
        <taxon>Heteroscleromorpha</taxon>
        <taxon>Tetractinellida</taxon>
        <taxon>Astrophorina</taxon>
        <taxon>Geodiidae</taxon>
        <taxon>Geodia</taxon>
    </lineage>
</organism>
<feature type="region of interest" description="Disordered" evidence="3">
    <location>
        <begin position="176"/>
        <end position="197"/>
    </location>
</feature>
<keyword evidence="5" id="KW-1185">Reference proteome</keyword>
<dbReference type="PANTHER" id="PTHR46652">
    <property type="entry name" value="LEUCINE-RICH REPEAT AND IQ DOMAIN-CONTAINING PROTEIN 1-RELATED"/>
    <property type="match status" value="1"/>
</dbReference>
<dbReference type="SMART" id="SM00365">
    <property type="entry name" value="LRR_SD22"/>
    <property type="match status" value="11"/>
</dbReference>
<dbReference type="Pfam" id="PF13855">
    <property type="entry name" value="LRR_8"/>
    <property type="match status" value="2"/>
</dbReference>
<evidence type="ECO:0000313" key="5">
    <source>
        <dbReference type="Proteomes" id="UP001174909"/>
    </source>
</evidence>
<name>A0AA35R2L8_GEOBA</name>